<protein>
    <submittedName>
        <fullName evidence="2">DUF2163 domain-containing protein</fullName>
    </submittedName>
</protein>
<dbReference type="InterPro" id="IPR018964">
    <property type="entry name" value="Phage_phiJL001_Gp84_C"/>
</dbReference>
<proteinExistence type="predicted"/>
<evidence type="ECO:0000259" key="1">
    <source>
        <dbReference type="Pfam" id="PF09356"/>
    </source>
</evidence>
<accession>A0ABW1KVM4</accession>
<dbReference type="RefSeq" id="WP_379882748.1">
    <property type="nucleotide sequence ID" value="NZ_JBHPON010000002.1"/>
</dbReference>
<dbReference type="NCBIfam" id="TIGR02218">
    <property type="entry name" value="phg_TIGR02218"/>
    <property type="match status" value="1"/>
</dbReference>
<sequence length="292" mass="30914">MRAVDTGLQAHLDTGATTLATCWRVTRRDGFVLGFTDHDRALTFDGTTFLPDTGAVGSALSSSADLAADNAEIEGALSASALSGEDLAAGRYDSAEVEVFRVNWADADQRLLLKKGVIGEVKREGAAFRAELRGLSHALEQPLGRVYQRLCDVNVGSTKCGVDLTQAAFKTSGAVTALRDAQSFVGSGFASFEDAWFAHGLLTWMTGANAGLAAHVKTQTQSGAISLWLPAGAAIEVGDQFTVTAGCDKRFDTCRAKFSNAANFRGFPFMPGNDFAISYPLKSEKNTGGRLK</sequence>
<dbReference type="EMBL" id="JBHPON010000002">
    <property type="protein sequence ID" value="MFC6036024.1"/>
    <property type="molecule type" value="Genomic_DNA"/>
</dbReference>
<reference evidence="2 3" key="1">
    <citation type="submission" date="2024-09" db="EMBL/GenBank/DDBJ databases">
        <authorList>
            <person name="Zhang Z.-H."/>
        </authorList>
    </citation>
    <scope>NUCLEOTIDE SEQUENCE [LARGE SCALE GENOMIC DNA]</scope>
    <source>
        <strain evidence="2 3">HHTR114</strain>
    </source>
</reference>
<evidence type="ECO:0000313" key="2">
    <source>
        <dbReference type="EMBL" id="MFC6036024.1"/>
    </source>
</evidence>
<keyword evidence="3" id="KW-1185">Reference proteome</keyword>
<dbReference type="Pfam" id="PF09931">
    <property type="entry name" value="Phage_phiJL001_Gp84_N"/>
    <property type="match status" value="1"/>
</dbReference>
<dbReference type="Pfam" id="PF09356">
    <property type="entry name" value="Phage_BR0599"/>
    <property type="match status" value="1"/>
</dbReference>
<comment type="caution">
    <text evidence="2">The sequence shown here is derived from an EMBL/GenBank/DDBJ whole genome shotgun (WGS) entry which is preliminary data.</text>
</comment>
<dbReference type="InterPro" id="IPR011928">
    <property type="entry name" value="Phage_phiJL001_Gp84"/>
</dbReference>
<evidence type="ECO:0000313" key="3">
    <source>
        <dbReference type="Proteomes" id="UP001596116"/>
    </source>
</evidence>
<gene>
    <name evidence="2" type="ORF">ACFMB1_10745</name>
</gene>
<dbReference type="Proteomes" id="UP001596116">
    <property type="component" value="Unassembled WGS sequence"/>
</dbReference>
<name>A0ABW1KVM4_9PROT</name>
<organism evidence="2 3">
    <name type="scientific">Hyphococcus aureus</name>
    <dbReference type="NCBI Taxonomy" id="2666033"/>
    <lineage>
        <taxon>Bacteria</taxon>
        <taxon>Pseudomonadati</taxon>
        <taxon>Pseudomonadota</taxon>
        <taxon>Alphaproteobacteria</taxon>
        <taxon>Parvularculales</taxon>
        <taxon>Parvularculaceae</taxon>
        <taxon>Hyphococcus</taxon>
    </lineage>
</organism>
<feature type="domain" description="Bacteriophage phiJL001 Gp84 C-terminal" evidence="1">
    <location>
        <begin position="196"/>
        <end position="274"/>
    </location>
</feature>